<accession>A0A8B8G4Z1</accession>
<dbReference type="OrthoDB" id="6622122at2759"/>
<dbReference type="RefSeq" id="XP_025418309.1">
    <property type="nucleotide sequence ID" value="XM_025562524.1"/>
</dbReference>
<proteinExistence type="predicted"/>
<protein>
    <submittedName>
        <fullName evidence="3">Zinc finger MYM-type protein 1-like</fullName>
    </submittedName>
</protein>
<reference evidence="3" key="1">
    <citation type="submission" date="2025-08" db="UniProtKB">
        <authorList>
            <consortium name="RefSeq"/>
        </authorList>
    </citation>
    <scope>IDENTIFICATION</scope>
    <source>
        <tissue evidence="3">Whole body</tissue>
    </source>
</reference>
<evidence type="ECO:0000313" key="3">
    <source>
        <dbReference type="RefSeq" id="XP_025418309.1"/>
    </source>
</evidence>
<evidence type="ECO:0000256" key="1">
    <source>
        <dbReference type="SAM" id="MobiDB-lite"/>
    </source>
</evidence>
<sequence length="324" mass="37193">MARQKNSAGREDKCRREDEGKNNSGNGWFPTDPNNPQPAPSQQKHTDTVNLTTFSLARENDIDLFVSCDLSDTDKNLILTDVWVSSETYIFPIIEKNKGWNLKFQHHWLKMFKWLAHSEISQGGFCKVCLIFSRTGGFRCQKLYTLVIKPMDNFKKALETLNNHAKHQYHKLALEKADYFLNIASSKEPEIISKKVKENRENLIPIIDCILVCGRQEIALRGHRDFGALSFDGEPEMNEGNFRVILKYKAKEIEHLKNFLSSSYRSKYISPTIQNEIISSCGDIILKKVVKEVNESHYFSVLADETTDISVVEKLTICNNAIKR</sequence>
<keyword evidence="2" id="KW-1185">Reference proteome</keyword>
<dbReference type="PANTHER" id="PTHR45749:SF21">
    <property type="entry name" value="DUF4371 DOMAIN-CONTAINING PROTEIN"/>
    <property type="match status" value="1"/>
</dbReference>
<name>A0A8B8G4Z1_9HEMI</name>
<gene>
    <name evidence="3" type="primary">LOC112689027</name>
</gene>
<feature type="compositionally biased region" description="Basic and acidic residues" evidence="1">
    <location>
        <begin position="8"/>
        <end position="21"/>
    </location>
</feature>
<organism evidence="2 3">
    <name type="scientific">Sipha flava</name>
    <name type="common">yellow sugarcane aphid</name>
    <dbReference type="NCBI Taxonomy" id="143950"/>
    <lineage>
        <taxon>Eukaryota</taxon>
        <taxon>Metazoa</taxon>
        <taxon>Ecdysozoa</taxon>
        <taxon>Arthropoda</taxon>
        <taxon>Hexapoda</taxon>
        <taxon>Insecta</taxon>
        <taxon>Pterygota</taxon>
        <taxon>Neoptera</taxon>
        <taxon>Paraneoptera</taxon>
        <taxon>Hemiptera</taxon>
        <taxon>Sternorrhyncha</taxon>
        <taxon>Aphidomorpha</taxon>
        <taxon>Aphidoidea</taxon>
        <taxon>Aphididae</taxon>
        <taxon>Sipha</taxon>
    </lineage>
</organism>
<dbReference type="AlphaFoldDB" id="A0A8B8G4Z1"/>
<dbReference type="GeneID" id="112689027"/>
<dbReference type="PANTHER" id="PTHR45749">
    <property type="match status" value="1"/>
</dbReference>
<dbReference type="Proteomes" id="UP000694846">
    <property type="component" value="Unplaced"/>
</dbReference>
<evidence type="ECO:0000313" key="2">
    <source>
        <dbReference type="Proteomes" id="UP000694846"/>
    </source>
</evidence>
<feature type="region of interest" description="Disordered" evidence="1">
    <location>
        <begin position="1"/>
        <end position="46"/>
    </location>
</feature>